<sequence>MPSPDPILSLSGHKSTTAKRAHRIFLVQLLILITTFVNFIFLTYLKFNSHGCIRHPRIDSGVPGERTLVFSWVVSMITFLYTAFTTFPSFSPLAFFSPRRNILPALLIASLLFCAGFFQFLLTKWPEMHSSGNCRVSWEDGNKGALKYKVMLITCSLVHWALCGVYLWIMLQIRAIAIEEQRIRLEDEEVVKGLSVSADQVSPKKKGKKVQVYESDSEDERLRRQVLETAGLTRVVSK</sequence>
<keyword evidence="1" id="KW-1133">Transmembrane helix</keyword>
<dbReference type="AlphaFoldDB" id="A0A3N4IPD5"/>
<dbReference type="Proteomes" id="UP000275078">
    <property type="component" value="Unassembled WGS sequence"/>
</dbReference>
<keyword evidence="1" id="KW-0812">Transmembrane</keyword>
<evidence type="ECO:0000313" key="2">
    <source>
        <dbReference type="EMBL" id="RPA86091.1"/>
    </source>
</evidence>
<keyword evidence="3" id="KW-1185">Reference proteome</keyword>
<keyword evidence="1" id="KW-0472">Membrane</keyword>
<evidence type="ECO:0000256" key="1">
    <source>
        <dbReference type="SAM" id="Phobius"/>
    </source>
</evidence>
<proteinExistence type="predicted"/>
<accession>A0A3N4IPD5</accession>
<feature type="transmembrane region" description="Helical" evidence="1">
    <location>
        <begin position="102"/>
        <end position="122"/>
    </location>
</feature>
<evidence type="ECO:0000313" key="3">
    <source>
        <dbReference type="Proteomes" id="UP000275078"/>
    </source>
</evidence>
<dbReference type="EMBL" id="ML119651">
    <property type="protein sequence ID" value="RPA86091.1"/>
    <property type="molecule type" value="Genomic_DNA"/>
</dbReference>
<feature type="transmembrane region" description="Helical" evidence="1">
    <location>
        <begin position="150"/>
        <end position="169"/>
    </location>
</feature>
<gene>
    <name evidence="2" type="ORF">BJ508DRAFT_302459</name>
</gene>
<feature type="transmembrane region" description="Helical" evidence="1">
    <location>
        <begin position="24"/>
        <end position="47"/>
    </location>
</feature>
<feature type="transmembrane region" description="Helical" evidence="1">
    <location>
        <begin position="67"/>
        <end position="90"/>
    </location>
</feature>
<reference evidence="2 3" key="1">
    <citation type="journal article" date="2018" name="Nat. Ecol. Evol.">
        <title>Pezizomycetes genomes reveal the molecular basis of ectomycorrhizal truffle lifestyle.</title>
        <authorList>
            <person name="Murat C."/>
            <person name="Payen T."/>
            <person name="Noel B."/>
            <person name="Kuo A."/>
            <person name="Morin E."/>
            <person name="Chen J."/>
            <person name="Kohler A."/>
            <person name="Krizsan K."/>
            <person name="Balestrini R."/>
            <person name="Da Silva C."/>
            <person name="Montanini B."/>
            <person name="Hainaut M."/>
            <person name="Levati E."/>
            <person name="Barry K.W."/>
            <person name="Belfiori B."/>
            <person name="Cichocki N."/>
            <person name="Clum A."/>
            <person name="Dockter R.B."/>
            <person name="Fauchery L."/>
            <person name="Guy J."/>
            <person name="Iotti M."/>
            <person name="Le Tacon F."/>
            <person name="Lindquist E.A."/>
            <person name="Lipzen A."/>
            <person name="Malagnac F."/>
            <person name="Mello A."/>
            <person name="Molinier V."/>
            <person name="Miyauchi S."/>
            <person name="Poulain J."/>
            <person name="Riccioni C."/>
            <person name="Rubini A."/>
            <person name="Sitrit Y."/>
            <person name="Splivallo R."/>
            <person name="Traeger S."/>
            <person name="Wang M."/>
            <person name="Zifcakova L."/>
            <person name="Wipf D."/>
            <person name="Zambonelli A."/>
            <person name="Paolocci F."/>
            <person name="Nowrousian M."/>
            <person name="Ottonello S."/>
            <person name="Baldrian P."/>
            <person name="Spatafora J.W."/>
            <person name="Henrissat B."/>
            <person name="Nagy L.G."/>
            <person name="Aury J.M."/>
            <person name="Wincker P."/>
            <person name="Grigoriev I.V."/>
            <person name="Bonfante P."/>
            <person name="Martin F.M."/>
        </authorList>
    </citation>
    <scope>NUCLEOTIDE SEQUENCE [LARGE SCALE GENOMIC DNA]</scope>
    <source>
        <strain evidence="2 3">RN42</strain>
    </source>
</reference>
<protein>
    <submittedName>
        <fullName evidence="2">Uncharacterized protein</fullName>
    </submittedName>
</protein>
<organism evidence="2 3">
    <name type="scientific">Ascobolus immersus RN42</name>
    <dbReference type="NCBI Taxonomy" id="1160509"/>
    <lineage>
        <taxon>Eukaryota</taxon>
        <taxon>Fungi</taxon>
        <taxon>Dikarya</taxon>
        <taxon>Ascomycota</taxon>
        <taxon>Pezizomycotina</taxon>
        <taxon>Pezizomycetes</taxon>
        <taxon>Pezizales</taxon>
        <taxon>Ascobolaceae</taxon>
        <taxon>Ascobolus</taxon>
    </lineage>
</organism>
<name>A0A3N4IPD5_ASCIM</name>